<gene>
    <name evidence="2" type="ORF">A2918_00360</name>
</gene>
<protein>
    <submittedName>
        <fullName evidence="2">Uncharacterized protein</fullName>
    </submittedName>
</protein>
<comment type="caution">
    <text evidence="2">The sequence shown here is derived from an EMBL/GenBank/DDBJ whole genome shotgun (WGS) entry which is preliminary data.</text>
</comment>
<dbReference type="EMBL" id="MGKI01000002">
    <property type="protein sequence ID" value="OGN23495.1"/>
    <property type="molecule type" value="Genomic_DNA"/>
</dbReference>
<accession>A0A1F8GDN2</accession>
<organism evidence="2 3">
    <name type="scientific">Candidatus Yanofskybacteria bacterium RIFCSPLOWO2_01_FULL_42_49</name>
    <dbReference type="NCBI Taxonomy" id="1802694"/>
    <lineage>
        <taxon>Bacteria</taxon>
        <taxon>Candidatus Yanofskyibacteriota</taxon>
    </lineage>
</organism>
<evidence type="ECO:0000313" key="3">
    <source>
        <dbReference type="Proteomes" id="UP000178227"/>
    </source>
</evidence>
<sequence length="81" mass="9637">MYKEHLPKQELSADKLTPAEEKAFDLLIAERSGTATNMSDFIEVEGYGEERIRRDKERVERKKREKKNTVPNRQEKPGFWR</sequence>
<evidence type="ECO:0000256" key="1">
    <source>
        <dbReference type="SAM" id="MobiDB-lite"/>
    </source>
</evidence>
<dbReference type="AlphaFoldDB" id="A0A1F8GDN2"/>
<feature type="region of interest" description="Disordered" evidence="1">
    <location>
        <begin position="52"/>
        <end position="81"/>
    </location>
</feature>
<evidence type="ECO:0000313" key="2">
    <source>
        <dbReference type="EMBL" id="OGN23495.1"/>
    </source>
</evidence>
<feature type="compositionally biased region" description="Basic and acidic residues" evidence="1">
    <location>
        <begin position="52"/>
        <end position="62"/>
    </location>
</feature>
<name>A0A1F8GDN2_9BACT</name>
<dbReference type="Proteomes" id="UP000178227">
    <property type="component" value="Unassembled WGS sequence"/>
</dbReference>
<reference evidence="2 3" key="1">
    <citation type="journal article" date="2016" name="Nat. Commun.">
        <title>Thousands of microbial genomes shed light on interconnected biogeochemical processes in an aquifer system.</title>
        <authorList>
            <person name="Anantharaman K."/>
            <person name="Brown C.T."/>
            <person name="Hug L.A."/>
            <person name="Sharon I."/>
            <person name="Castelle C.J."/>
            <person name="Probst A.J."/>
            <person name="Thomas B.C."/>
            <person name="Singh A."/>
            <person name="Wilkins M.J."/>
            <person name="Karaoz U."/>
            <person name="Brodie E.L."/>
            <person name="Williams K.H."/>
            <person name="Hubbard S.S."/>
            <person name="Banfield J.F."/>
        </authorList>
    </citation>
    <scope>NUCLEOTIDE SEQUENCE [LARGE SCALE GENOMIC DNA]</scope>
</reference>
<proteinExistence type="predicted"/>